<dbReference type="InterPro" id="IPR027477">
    <property type="entry name" value="Succ_DH/fumarate_Rdtase_cat_sf"/>
</dbReference>
<dbReference type="InterPro" id="IPR036188">
    <property type="entry name" value="FAD/NAD-bd_sf"/>
</dbReference>
<organism evidence="6 7">
    <name type="scientific">Thalassobaculum litoreum DSM 18839</name>
    <dbReference type="NCBI Taxonomy" id="1123362"/>
    <lineage>
        <taxon>Bacteria</taxon>
        <taxon>Pseudomonadati</taxon>
        <taxon>Pseudomonadota</taxon>
        <taxon>Alphaproteobacteria</taxon>
        <taxon>Rhodospirillales</taxon>
        <taxon>Thalassobaculaceae</taxon>
        <taxon>Thalassobaculum</taxon>
    </lineage>
</organism>
<dbReference type="AlphaFoldDB" id="A0A8G2BH52"/>
<evidence type="ECO:0000313" key="6">
    <source>
        <dbReference type="EMBL" id="SDF66949.1"/>
    </source>
</evidence>
<evidence type="ECO:0000256" key="4">
    <source>
        <dbReference type="ARBA" id="ARBA00023002"/>
    </source>
</evidence>
<dbReference type="Pfam" id="PF00890">
    <property type="entry name" value="FAD_binding_2"/>
    <property type="match status" value="1"/>
</dbReference>
<protein>
    <submittedName>
        <fullName evidence="6">Succinate dehydrogenase/fumarate reductase, flavoprotein subunit</fullName>
    </submittedName>
</protein>
<gene>
    <name evidence="6" type="ORF">SAMN05660686_01997</name>
</gene>
<dbReference type="GO" id="GO:0016491">
    <property type="term" value="F:oxidoreductase activity"/>
    <property type="evidence" value="ECO:0007669"/>
    <property type="project" value="UniProtKB-KW"/>
</dbReference>
<comment type="caution">
    <text evidence="6">The sequence shown here is derived from an EMBL/GenBank/DDBJ whole genome shotgun (WGS) entry which is preliminary data.</text>
</comment>
<name>A0A8G2BH52_9PROT</name>
<keyword evidence="2" id="KW-0285">Flavoprotein</keyword>
<dbReference type="Gene3D" id="3.50.50.60">
    <property type="entry name" value="FAD/NAD(P)-binding domain"/>
    <property type="match status" value="2"/>
</dbReference>
<keyword evidence="3" id="KW-0274">FAD</keyword>
<dbReference type="SUPFAM" id="SSF51905">
    <property type="entry name" value="FAD/NAD(P)-binding domain"/>
    <property type="match status" value="1"/>
</dbReference>
<dbReference type="InterPro" id="IPR003953">
    <property type="entry name" value="FAD-dep_OxRdtase_2_FAD-bd"/>
</dbReference>
<dbReference type="InterPro" id="IPR050315">
    <property type="entry name" value="FAD-oxidoreductase_2"/>
</dbReference>
<evidence type="ECO:0000313" key="7">
    <source>
        <dbReference type="Proteomes" id="UP000198615"/>
    </source>
</evidence>
<reference evidence="6 7" key="1">
    <citation type="submission" date="2016-10" db="EMBL/GenBank/DDBJ databases">
        <authorList>
            <person name="Varghese N."/>
            <person name="Submissions S."/>
        </authorList>
    </citation>
    <scope>NUCLEOTIDE SEQUENCE [LARGE SCALE GENOMIC DNA]</scope>
    <source>
        <strain evidence="6 7">DSM 18839</strain>
    </source>
</reference>
<evidence type="ECO:0000256" key="2">
    <source>
        <dbReference type="ARBA" id="ARBA00022630"/>
    </source>
</evidence>
<feature type="domain" description="FAD-dependent oxidoreductase 2 FAD-binding" evidence="5">
    <location>
        <begin position="17"/>
        <end position="552"/>
    </location>
</feature>
<keyword evidence="4" id="KW-0560">Oxidoreductase</keyword>
<dbReference type="EMBL" id="FNBW01000005">
    <property type="protein sequence ID" value="SDF66949.1"/>
    <property type="molecule type" value="Genomic_DNA"/>
</dbReference>
<evidence type="ECO:0000256" key="1">
    <source>
        <dbReference type="ARBA" id="ARBA00001974"/>
    </source>
</evidence>
<dbReference type="OrthoDB" id="3178130at2"/>
<dbReference type="Proteomes" id="UP000198615">
    <property type="component" value="Unassembled WGS sequence"/>
</dbReference>
<dbReference type="GO" id="GO:0008202">
    <property type="term" value="P:steroid metabolic process"/>
    <property type="evidence" value="ECO:0007669"/>
    <property type="project" value="UniProtKB-ARBA"/>
</dbReference>
<keyword evidence="7" id="KW-1185">Reference proteome</keyword>
<dbReference type="Gene3D" id="3.90.700.10">
    <property type="entry name" value="Succinate dehydrogenase/fumarate reductase flavoprotein, catalytic domain"/>
    <property type="match status" value="1"/>
</dbReference>
<proteinExistence type="predicted"/>
<dbReference type="PANTHER" id="PTHR43400">
    <property type="entry name" value="FUMARATE REDUCTASE"/>
    <property type="match status" value="1"/>
</dbReference>
<evidence type="ECO:0000256" key="3">
    <source>
        <dbReference type="ARBA" id="ARBA00022827"/>
    </source>
</evidence>
<accession>A0A8G2BH52</accession>
<dbReference type="SUPFAM" id="SSF56425">
    <property type="entry name" value="Succinate dehydrogenase/fumarate reductase flavoprotein, catalytic domain"/>
    <property type="match status" value="1"/>
</dbReference>
<sequence>MADALPMPADPLRSDWDVVVLGGGAAGLAAALFAALDGARTLLIERSEHVGGTSALSAGTVWIPNTRHGDASGNADSPEQALAFLDAAVGNRAPRAIRQAFLEAGPEAIRRLEEQTVVRFRARPFHPDYLYELEGSVSGGRALEALPFDGGALGRALRKLRPPIPEFTLLGGMMVDRDDIGHLMNLTKSRTSFGHVARILSGYAVDRLRHGRGARLVMGNALVGRLLRAALDAGVTVATETEVTDIAGDGAARTVTAKRGGREVQLTASGGVILASGGFARHPQRRAEFLPDPLPEYSPAAPGNTGALHDIALALGARYGEGAEQPVFWAPVSRRKRRDGSMAVFPHFVLDRSKPGIISVGRDGRRFVNESLSYHQFVAAMYAANRDGSTIPAFEICDADALRKYGLGMVHPGGRGLVPFLADGYLVRADTLAELAGLLEIDAAGLAETVERMNGFAETGEDTDFQRGTNVYQRANGDPKHGPNPTLGPIRTAPFYAIRLWPGDIGAAIGLETDTDARVLGPDGAPLDGLYACGNDMHSVMGGVYPAPGINLGPAIAFAYLAARHAAARRS</sequence>
<dbReference type="NCBIfam" id="NF009477">
    <property type="entry name" value="PRK12843.1"/>
    <property type="match status" value="1"/>
</dbReference>
<dbReference type="PRINTS" id="PR00469">
    <property type="entry name" value="PNDRDTASEII"/>
</dbReference>
<dbReference type="PANTHER" id="PTHR43400:SF10">
    <property type="entry name" value="3-OXOSTEROID 1-DEHYDROGENASE"/>
    <property type="match status" value="1"/>
</dbReference>
<comment type="cofactor">
    <cofactor evidence="1">
        <name>FAD</name>
        <dbReference type="ChEBI" id="CHEBI:57692"/>
    </cofactor>
</comment>
<evidence type="ECO:0000259" key="5">
    <source>
        <dbReference type="Pfam" id="PF00890"/>
    </source>
</evidence>